<dbReference type="EMBL" id="JAAABM010000014">
    <property type="protein sequence ID" value="KAF7672914.1"/>
    <property type="molecule type" value="Genomic_DNA"/>
</dbReference>
<dbReference type="RefSeq" id="XP_038783257.1">
    <property type="nucleotide sequence ID" value="XM_038933912.1"/>
</dbReference>
<accession>A0A8H7B0S2</accession>
<dbReference type="Gene3D" id="3.40.50.720">
    <property type="entry name" value="NAD(P)-binding Rossmann-like Domain"/>
    <property type="match status" value="1"/>
</dbReference>
<reference evidence="2" key="1">
    <citation type="submission" date="2020-01" db="EMBL/GenBank/DDBJ databases">
        <authorList>
            <person name="Feng Z.H.Z."/>
        </authorList>
    </citation>
    <scope>NUCLEOTIDE SEQUENCE</scope>
    <source>
        <strain evidence="2">CBS107.38</strain>
    </source>
</reference>
<dbReference type="AlphaFoldDB" id="A0A8H7B0S2"/>
<dbReference type="InterPro" id="IPR036291">
    <property type="entry name" value="NAD(P)-bd_dom_sf"/>
</dbReference>
<organism evidence="2 3">
    <name type="scientific">Alternaria burnsii</name>
    <dbReference type="NCBI Taxonomy" id="1187904"/>
    <lineage>
        <taxon>Eukaryota</taxon>
        <taxon>Fungi</taxon>
        <taxon>Dikarya</taxon>
        <taxon>Ascomycota</taxon>
        <taxon>Pezizomycotina</taxon>
        <taxon>Dothideomycetes</taxon>
        <taxon>Pleosporomycetidae</taxon>
        <taxon>Pleosporales</taxon>
        <taxon>Pleosporineae</taxon>
        <taxon>Pleosporaceae</taxon>
        <taxon>Alternaria</taxon>
        <taxon>Alternaria sect. Alternaria</taxon>
    </lineage>
</organism>
<proteinExistence type="predicted"/>
<dbReference type="InterPro" id="IPR002347">
    <property type="entry name" value="SDR_fam"/>
</dbReference>
<gene>
    <name evidence="2" type="ORF">GT037_008865</name>
</gene>
<dbReference type="PANTHER" id="PTHR47534">
    <property type="entry name" value="YALI0E05731P"/>
    <property type="match status" value="1"/>
</dbReference>
<evidence type="ECO:0000313" key="2">
    <source>
        <dbReference type="EMBL" id="KAF7672914.1"/>
    </source>
</evidence>
<dbReference type="SUPFAM" id="SSF51735">
    <property type="entry name" value="NAD(P)-binding Rossmann-fold domains"/>
    <property type="match status" value="1"/>
</dbReference>
<dbReference type="GO" id="GO:0016491">
    <property type="term" value="F:oxidoreductase activity"/>
    <property type="evidence" value="ECO:0007669"/>
    <property type="project" value="UniProtKB-KW"/>
</dbReference>
<evidence type="ECO:0000313" key="3">
    <source>
        <dbReference type="Proteomes" id="UP000596902"/>
    </source>
</evidence>
<sequence>MVSLSDVRAHNATLSSFAPNLVAIFVGGTSGIGHYTALEFARNTRSPHIYLIGRNATEAAKITNELKAINSSCKVNFIQQDVSLLRKVDEACKEIQAKEQKVNLLFMTIGYMTFKGRNETKEGLDHKFALHYYARARFMHNLAPLLDAAAKSDDPEATLSRVVSVYDPALGKNNDFDFSDPSLKNKFSLKNCATHGSALGNFAIEHLAKQWPNTSFIHEQPGIVETSGGRNPWLKPVYALLSPFSVSTKESGERHLFEATASRYSPRAKAEGVQGVVNGGDGVEGSGHYQLSWNGEAQPDTKRAANMRAEGAEEKMWAHTTEVFHKICDEGGRY</sequence>
<keyword evidence="3" id="KW-1185">Reference proteome</keyword>
<dbReference type="Pfam" id="PF00106">
    <property type="entry name" value="adh_short"/>
    <property type="match status" value="1"/>
</dbReference>
<dbReference type="GeneID" id="62207090"/>
<evidence type="ECO:0008006" key="4">
    <source>
        <dbReference type="Google" id="ProtNLM"/>
    </source>
</evidence>
<name>A0A8H7B0S2_9PLEO</name>
<reference evidence="2" key="2">
    <citation type="submission" date="2020-08" db="EMBL/GenBank/DDBJ databases">
        <title>Draft Genome Sequence of Cumin Blight Pathogen Alternaria burnsii.</title>
        <authorList>
            <person name="Feng Z."/>
        </authorList>
    </citation>
    <scope>NUCLEOTIDE SEQUENCE</scope>
    <source>
        <strain evidence="2">CBS107.38</strain>
    </source>
</reference>
<dbReference type="Proteomes" id="UP000596902">
    <property type="component" value="Unassembled WGS sequence"/>
</dbReference>
<dbReference type="PANTHER" id="PTHR47534:SF2">
    <property type="entry name" value="KETOREDUCTASE (KR) DOMAIN-CONTAINING PROTEIN-RELATED"/>
    <property type="match status" value="1"/>
</dbReference>
<evidence type="ECO:0000256" key="1">
    <source>
        <dbReference type="ARBA" id="ARBA00023002"/>
    </source>
</evidence>
<dbReference type="InterPro" id="IPR052228">
    <property type="entry name" value="Sec_Metab_Biosynth_Oxidored"/>
</dbReference>
<comment type="caution">
    <text evidence="2">The sequence shown here is derived from an EMBL/GenBank/DDBJ whole genome shotgun (WGS) entry which is preliminary data.</text>
</comment>
<protein>
    <recommendedName>
        <fullName evidence="4">NAD(P)-binding protein</fullName>
    </recommendedName>
</protein>
<keyword evidence="1" id="KW-0560">Oxidoreductase</keyword>